<comment type="function">
    <text evidence="4">Antitoxin component of a type II toxin-antitoxin (TA) system. Neutralizes the effect of toxin ParE.</text>
</comment>
<protein>
    <recommendedName>
        <fullName evidence="2">Antitoxin ParD</fullName>
    </recommendedName>
</protein>
<dbReference type="RefSeq" id="WP_273133261.1">
    <property type="nucleotide sequence ID" value="NZ_VMRX01000016.1"/>
</dbReference>
<dbReference type="InterPro" id="IPR038296">
    <property type="entry name" value="ParD_sf"/>
</dbReference>
<evidence type="ECO:0000313" key="6">
    <source>
        <dbReference type="Proteomes" id="UP000319142"/>
    </source>
</evidence>
<dbReference type="InterPro" id="IPR010985">
    <property type="entry name" value="Ribbon_hlx_hlx"/>
</dbReference>
<accession>A0A558BC26</accession>
<dbReference type="InterPro" id="IPR022789">
    <property type="entry name" value="ParD"/>
</dbReference>
<evidence type="ECO:0000256" key="1">
    <source>
        <dbReference type="ARBA" id="ARBA00008580"/>
    </source>
</evidence>
<dbReference type="Proteomes" id="UP000319142">
    <property type="component" value="Unassembled WGS sequence"/>
</dbReference>
<dbReference type="PANTHER" id="PTHR36582:SF2">
    <property type="entry name" value="ANTITOXIN PARD"/>
    <property type="match status" value="1"/>
</dbReference>
<dbReference type="GO" id="GO:0006355">
    <property type="term" value="P:regulation of DNA-templated transcription"/>
    <property type="evidence" value="ECO:0007669"/>
    <property type="project" value="InterPro"/>
</dbReference>
<dbReference type="NCBIfam" id="TIGR02606">
    <property type="entry name" value="antidote_CC2985"/>
    <property type="match status" value="1"/>
</dbReference>
<evidence type="ECO:0000256" key="2">
    <source>
        <dbReference type="ARBA" id="ARBA00017940"/>
    </source>
</evidence>
<sequence>MATMNISLPEAMKHWAELQAQSGRYSNTSDYVRDLIRKDQDRLRKIEELQALVTAGIASGPGTRSMDELRAAAKKLAMEREGWI</sequence>
<dbReference type="CDD" id="cd22231">
    <property type="entry name" value="RHH_NikR_HicB-like"/>
    <property type="match status" value="1"/>
</dbReference>
<gene>
    <name evidence="5" type="ORF">FHK81_07530</name>
</gene>
<proteinExistence type="inferred from homology"/>
<dbReference type="Gene3D" id="6.10.10.120">
    <property type="entry name" value="Antitoxin ParD1-like"/>
    <property type="match status" value="1"/>
</dbReference>
<organism evidence="5 6">
    <name type="scientific">Marinobacter vinifirmus</name>
    <dbReference type="NCBI Taxonomy" id="355591"/>
    <lineage>
        <taxon>Bacteria</taxon>
        <taxon>Pseudomonadati</taxon>
        <taxon>Pseudomonadota</taxon>
        <taxon>Gammaproteobacteria</taxon>
        <taxon>Pseudomonadales</taxon>
        <taxon>Marinobacteraceae</taxon>
        <taxon>Marinobacter</taxon>
    </lineage>
</organism>
<dbReference type="SUPFAM" id="SSF47598">
    <property type="entry name" value="Ribbon-helix-helix"/>
    <property type="match status" value="1"/>
</dbReference>
<reference evidence="5 6" key="1">
    <citation type="submission" date="2019-07" db="EMBL/GenBank/DDBJ databases">
        <title>The pathways for chlorine oxyanion respiration interact through the shared metabolite chlorate.</title>
        <authorList>
            <person name="Barnum T.P."/>
            <person name="Cheng Y."/>
            <person name="Hill K.A."/>
            <person name="Lucas L.N."/>
            <person name="Carlson H.K."/>
            <person name="Coates J.D."/>
        </authorList>
    </citation>
    <scope>NUCLEOTIDE SEQUENCE [LARGE SCALE GENOMIC DNA]</scope>
    <source>
        <strain evidence="5">UCB</strain>
    </source>
</reference>
<dbReference type="PANTHER" id="PTHR36582">
    <property type="entry name" value="ANTITOXIN PARD"/>
    <property type="match status" value="1"/>
</dbReference>
<name>A0A558BC26_9GAMM</name>
<keyword evidence="3" id="KW-1277">Toxin-antitoxin system</keyword>
<comment type="caution">
    <text evidence="5">The sequence shown here is derived from an EMBL/GenBank/DDBJ whole genome shotgun (WGS) entry which is preliminary data.</text>
</comment>
<comment type="similarity">
    <text evidence="1">Belongs to the ParD antitoxin family.</text>
</comment>
<dbReference type="AlphaFoldDB" id="A0A558BC26"/>
<evidence type="ECO:0000256" key="3">
    <source>
        <dbReference type="ARBA" id="ARBA00022649"/>
    </source>
</evidence>
<dbReference type="EMBL" id="VMRX01000016">
    <property type="protein sequence ID" value="TVT34050.1"/>
    <property type="molecule type" value="Genomic_DNA"/>
</dbReference>
<evidence type="ECO:0000256" key="4">
    <source>
        <dbReference type="ARBA" id="ARBA00037106"/>
    </source>
</evidence>
<evidence type="ECO:0000313" key="5">
    <source>
        <dbReference type="EMBL" id="TVT34050.1"/>
    </source>
</evidence>